<proteinExistence type="predicted"/>
<evidence type="ECO:0000313" key="4">
    <source>
        <dbReference type="Proteomes" id="UP001153069"/>
    </source>
</evidence>
<dbReference type="Pfam" id="PF02037">
    <property type="entry name" value="SAP"/>
    <property type="match status" value="1"/>
</dbReference>
<gene>
    <name evidence="3" type="ORF">SEMRO_1085_G239580.1</name>
</gene>
<feature type="compositionally biased region" description="Low complexity" evidence="1">
    <location>
        <begin position="1"/>
        <end position="14"/>
    </location>
</feature>
<dbReference type="InterPro" id="IPR003034">
    <property type="entry name" value="SAP_dom"/>
</dbReference>
<name>A0A9N8EEX8_9STRA</name>
<evidence type="ECO:0000256" key="1">
    <source>
        <dbReference type="SAM" id="MobiDB-lite"/>
    </source>
</evidence>
<dbReference type="Gene3D" id="1.10.720.30">
    <property type="entry name" value="SAP domain"/>
    <property type="match status" value="1"/>
</dbReference>
<dbReference type="Proteomes" id="UP001153069">
    <property type="component" value="Unassembled WGS sequence"/>
</dbReference>
<feature type="compositionally biased region" description="Basic and acidic residues" evidence="1">
    <location>
        <begin position="121"/>
        <end position="148"/>
    </location>
</feature>
<feature type="region of interest" description="Disordered" evidence="1">
    <location>
        <begin position="113"/>
        <end position="153"/>
    </location>
</feature>
<sequence>MSDGDVASDASSDDIGARLEKIELAKQQQQKEETSDDDDNDDEELVELVEPQPEGKSPEESRAAAAARGVAKGRESFASDLAKLKKDELKEKFRGLGLKVGGNKTELVERIMGHANTARAEPNREERVDKSGSTEMKEETKLEDKESQPKWGTSSARDVLYKLLLDGVIPDRDKMEPKDVFEKHCKHRPEFKYFQDYKGMKFADKLNKTRKRVEKKKNRSTEDDEFYQHDRNIFPERTQDTHGEPVWAGSKAQDLLLKDLDQETLNGLKPRQLHVTRDEYLEYSLDKFRNKIYQENKWKKDKPGWNWGLKMQRARSLKKPRASSTSQEQVLLIVLCW</sequence>
<comment type="caution">
    <text evidence="3">The sequence shown here is derived from an EMBL/GenBank/DDBJ whole genome shotgun (WGS) entry which is preliminary data.</text>
</comment>
<feature type="compositionally biased region" description="Basic and acidic residues" evidence="1">
    <location>
        <begin position="15"/>
        <end position="33"/>
    </location>
</feature>
<keyword evidence="4" id="KW-1185">Reference proteome</keyword>
<feature type="region of interest" description="Disordered" evidence="1">
    <location>
        <begin position="1"/>
        <end position="74"/>
    </location>
</feature>
<organism evidence="3 4">
    <name type="scientific">Seminavis robusta</name>
    <dbReference type="NCBI Taxonomy" id="568900"/>
    <lineage>
        <taxon>Eukaryota</taxon>
        <taxon>Sar</taxon>
        <taxon>Stramenopiles</taxon>
        <taxon>Ochrophyta</taxon>
        <taxon>Bacillariophyta</taxon>
        <taxon>Bacillariophyceae</taxon>
        <taxon>Bacillariophycidae</taxon>
        <taxon>Naviculales</taxon>
        <taxon>Naviculaceae</taxon>
        <taxon>Seminavis</taxon>
    </lineage>
</organism>
<dbReference type="AlphaFoldDB" id="A0A9N8EEX8"/>
<evidence type="ECO:0000313" key="3">
    <source>
        <dbReference type="EMBL" id="CAB9520237.1"/>
    </source>
</evidence>
<dbReference type="InterPro" id="IPR036361">
    <property type="entry name" value="SAP_dom_sf"/>
</dbReference>
<reference evidence="3" key="1">
    <citation type="submission" date="2020-06" db="EMBL/GenBank/DDBJ databases">
        <authorList>
            <consortium name="Plant Systems Biology data submission"/>
        </authorList>
    </citation>
    <scope>NUCLEOTIDE SEQUENCE</scope>
    <source>
        <strain evidence="3">D6</strain>
    </source>
</reference>
<protein>
    <recommendedName>
        <fullName evidence="2">SAP domain-containing protein</fullName>
    </recommendedName>
</protein>
<accession>A0A9N8EEX8</accession>
<evidence type="ECO:0000259" key="2">
    <source>
        <dbReference type="PROSITE" id="PS50800"/>
    </source>
</evidence>
<dbReference type="SMART" id="SM00513">
    <property type="entry name" value="SAP"/>
    <property type="match status" value="1"/>
</dbReference>
<dbReference type="SUPFAM" id="SSF68906">
    <property type="entry name" value="SAP domain"/>
    <property type="match status" value="1"/>
</dbReference>
<feature type="domain" description="SAP" evidence="2">
    <location>
        <begin position="81"/>
        <end position="115"/>
    </location>
</feature>
<dbReference type="PROSITE" id="PS50800">
    <property type="entry name" value="SAP"/>
    <property type="match status" value="1"/>
</dbReference>
<feature type="compositionally biased region" description="Acidic residues" evidence="1">
    <location>
        <begin position="34"/>
        <end position="47"/>
    </location>
</feature>
<dbReference type="EMBL" id="CAICTM010001083">
    <property type="protein sequence ID" value="CAB9520237.1"/>
    <property type="molecule type" value="Genomic_DNA"/>
</dbReference>